<accession>A0A086ADX4</accession>
<comment type="caution">
    <text evidence="2">The sequence shown here is derived from an EMBL/GenBank/DDBJ whole genome shotgun (WGS) entry which is preliminary data.</text>
</comment>
<reference evidence="2 4" key="1">
    <citation type="submission" date="2014-07" db="EMBL/GenBank/DDBJ databases">
        <title>Genome of Flavobacterium hydatis DSM 2063.</title>
        <authorList>
            <person name="Pipes S.E."/>
            <person name="Stropko S.J."/>
            <person name="Newman J.D."/>
        </authorList>
    </citation>
    <scope>NUCLEOTIDE SEQUENCE [LARGE SCALE GENOMIC DNA]</scope>
    <source>
        <strain evidence="2 4">DSM 2063</strain>
    </source>
</reference>
<name>A0A086ADX4_FLAHY</name>
<evidence type="ECO:0000313" key="4">
    <source>
        <dbReference type="Proteomes" id="UP000028712"/>
    </source>
</evidence>
<dbReference type="EMBL" id="MUGY01000035">
    <property type="protein sequence ID" value="OXA87744.1"/>
    <property type="molecule type" value="Genomic_DNA"/>
</dbReference>
<evidence type="ECO:0000313" key="5">
    <source>
        <dbReference type="Proteomes" id="UP000198424"/>
    </source>
</evidence>
<dbReference type="InterPro" id="IPR045472">
    <property type="entry name" value="DUF6493"/>
</dbReference>
<feature type="domain" description="WGR" evidence="1">
    <location>
        <begin position="1"/>
        <end position="80"/>
    </location>
</feature>
<dbReference type="AlphaFoldDB" id="A0A086ADX4"/>
<dbReference type="PROSITE" id="PS51977">
    <property type="entry name" value="WGR"/>
    <property type="match status" value="1"/>
</dbReference>
<sequence length="1034" mass="120148">MKKHLKYIDGNSDKFWQIEVTGFEFAVTYGKNGTSGTSQTKSFATDEECLRVAKKLLDEKIKKGYSENGDVTVASKPKTAKSSNSDAILEEYDTIIKSKNIDLLLPFLQEKSKGYIEAIKKHIKKSKRYWMTYTDLSNDPEFLKRNKTNNNWGSNWGTRGDEKQKEIITLSAIALFDKTDINSWDEALNLLDETDEKKQVLDVLLWAKPNWLETFILDKIKRQDWVNFNYHTLRKLEEHDLLPFNPELYALTLAATNEWRAKMKTRKFIDNTLNDKLTYQRDIPELFNYETTLHNSFFRDNDSQSYDEFQTWAIIYKSLIDDKKMDRAFFIENAILIQTKEWNNNLKSFFRKRIEEFNVTADELIIYQENIFSFLHNAYPPITSYGIELVKKIYEHPKFKTKSFFEWLEPLMMRSDCKAAIKSVLPILEKINKSNPKLNKTITPIIADVFVIADLALQERASKIIIKIATEKDAVLKEKLSSYVTLMQGNIKSGLSKFLDDDALIIDDADQEDYKFEPKKEALLIEEVQLPNDWNDILFQFGNFIGSEEIIDTEILLNVYIMQRDLFPSDYSAQLQPYFKQLQKSYFESVHKDFAKSFLMEKILNIETKFNGKHKHYSKINTLLLMQSLLNKVQRKIDDNSVLPLLSFPTHKPYWVAPNVLLERVIAYQNTNEEIDLLDLSIAISRMPRENIESAIPLLDKIEGELKELLSFCLGVNEKINLSSESLLSKALATMGKTTKETGFLSLWAVAARTHYPNDTFTEFENTYLKEVPFVVSPFIPKVAFKEKWNEWVDYKTKEKVRTPSWYELRFDLPNYSKIPNYLLYSLDIYQRPNSWDYLLNSAGNTYYWHSLTPQNADALAITLLHNCATGDGSKPDLKGFLDIINRPEFQLSDTTLLLYACSFLQEKKDIRLMASEVLINLVDKQTIDIELFAQKLAFLTSGKYGVFLRLVDGLIAIKDVSPLHNSALLKLFNSFFDNLDLNDKLPTNFKKMVENYLDVLTKTNQKPSPKAIVFFEQWKDNASLKSLIKQILK</sequence>
<dbReference type="Proteomes" id="UP000028712">
    <property type="component" value="Unassembled WGS sequence"/>
</dbReference>
<proteinExistence type="predicted"/>
<evidence type="ECO:0000259" key="1">
    <source>
        <dbReference type="PROSITE" id="PS51977"/>
    </source>
</evidence>
<keyword evidence="5" id="KW-1185">Reference proteome</keyword>
<dbReference type="Pfam" id="PF05406">
    <property type="entry name" value="WGR"/>
    <property type="match status" value="1"/>
</dbReference>
<reference evidence="3 5" key="2">
    <citation type="submission" date="2016-11" db="EMBL/GenBank/DDBJ databases">
        <title>Whole genomes of Flavobacteriaceae.</title>
        <authorList>
            <person name="Stine C."/>
            <person name="Li C."/>
            <person name="Tadesse D."/>
        </authorList>
    </citation>
    <scope>NUCLEOTIDE SEQUENCE [LARGE SCALE GENOMIC DNA]</scope>
    <source>
        <strain evidence="3 5">ATCC 29551</strain>
    </source>
</reference>
<dbReference type="Pfam" id="PF20103">
    <property type="entry name" value="DUF6493"/>
    <property type="match status" value="1"/>
</dbReference>
<dbReference type="PANTHER" id="PTHR30634">
    <property type="entry name" value="OUTER MEMBRANE LOLAB LIPOPROTEIN INSERTION APPARATUS"/>
    <property type="match status" value="1"/>
</dbReference>
<dbReference type="Proteomes" id="UP000198424">
    <property type="component" value="Unassembled WGS sequence"/>
</dbReference>
<dbReference type="EMBL" id="JPRM01000026">
    <property type="protein sequence ID" value="KFF14888.1"/>
    <property type="molecule type" value="Genomic_DNA"/>
</dbReference>
<organism evidence="2 4">
    <name type="scientific">Flavobacterium hydatis</name>
    <name type="common">Cytophaga aquatilis</name>
    <dbReference type="NCBI Taxonomy" id="991"/>
    <lineage>
        <taxon>Bacteria</taxon>
        <taxon>Pseudomonadati</taxon>
        <taxon>Bacteroidota</taxon>
        <taxon>Flavobacteriia</taxon>
        <taxon>Flavobacteriales</taxon>
        <taxon>Flavobacteriaceae</taxon>
        <taxon>Flavobacterium</taxon>
    </lineage>
</organism>
<dbReference type="SUPFAM" id="SSF142921">
    <property type="entry name" value="WGR domain-like"/>
    <property type="match status" value="1"/>
</dbReference>
<dbReference type="InterPro" id="IPR036930">
    <property type="entry name" value="WGR_dom_sf"/>
</dbReference>
<evidence type="ECO:0000313" key="2">
    <source>
        <dbReference type="EMBL" id="KFF14888.1"/>
    </source>
</evidence>
<dbReference type="PANTHER" id="PTHR30634:SF13">
    <property type="entry name" value="PROTEIN YEHF"/>
    <property type="match status" value="1"/>
</dbReference>
<dbReference type="InterPro" id="IPR008893">
    <property type="entry name" value="WGR_domain"/>
</dbReference>
<dbReference type="Pfam" id="PF25149">
    <property type="entry name" value="DUF7825"/>
    <property type="match status" value="1"/>
</dbReference>
<dbReference type="InterPro" id="IPR056727">
    <property type="entry name" value="DUF7825"/>
</dbReference>
<evidence type="ECO:0000313" key="3">
    <source>
        <dbReference type="EMBL" id="OXA87744.1"/>
    </source>
</evidence>
<dbReference type="Gene3D" id="2.20.140.10">
    <property type="entry name" value="WGR domain"/>
    <property type="match status" value="1"/>
</dbReference>
<dbReference type="OrthoDB" id="6629398at2"/>
<dbReference type="eggNOG" id="COG3831">
    <property type="taxonomic scope" value="Bacteria"/>
</dbReference>
<dbReference type="STRING" id="991.IW20_16430"/>
<dbReference type="SMART" id="SM00773">
    <property type="entry name" value="WGR"/>
    <property type="match status" value="1"/>
</dbReference>
<dbReference type="InterPro" id="IPR056726">
    <property type="entry name" value="DUF7824"/>
</dbReference>
<gene>
    <name evidence="3" type="ORF">B0A62_22310</name>
    <name evidence="2" type="ORF">IW20_16430</name>
</gene>
<dbReference type="InterPro" id="IPR050458">
    <property type="entry name" value="LolB"/>
</dbReference>
<dbReference type="CDD" id="cd07996">
    <property type="entry name" value="WGR_MMR_like"/>
    <property type="match status" value="1"/>
</dbReference>
<dbReference type="RefSeq" id="WP_035624449.1">
    <property type="nucleotide sequence ID" value="NZ_JBEWQG010000029.1"/>
</dbReference>
<dbReference type="Pfam" id="PF25148">
    <property type="entry name" value="DUF7824"/>
    <property type="match status" value="1"/>
</dbReference>
<dbReference type="InterPro" id="IPR049809">
    <property type="entry name" value="YehF/YfeS-like_WGR"/>
</dbReference>
<protein>
    <submittedName>
        <fullName evidence="2">Molybdenum metabolism regulator</fullName>
    </submittedName>
</protein>